<name>A0A2S1RA49_9ACTN</name>
<evidence type="ECO:0000256" key="1">
    <source>
        <dbReference type="SAM" id="MobiDB-lite"/>
    </source>
</evidence>
<gene>
    <name evidence="3" type="ORF">A6035_14390</name>
</gene>
<dbReference type="RefSeq" id="WP_108848522.1">
    <property type="nucleotide sequence ID" value="NZ_CP015449.1"/>
</dbReference>
<dbReference type="KEGG" id="dlu:A6035_14390"/>
<feature type="transmembrane region" description="Helical" evidence="2">
    <location>
        <begin position="242"/>
        <end position="263"/>
    </location>
</feature>
<dbReference type="OrthoDB" id="9793746at2"/>
<feature type="transmembrane region" description="Helical" evidence="2">
    <location>
        <begin position="201"/>
        <end position="230"/>
    </location>
</feature>
<dbReference type="InterPro" id="IPR007163">
    <property type="entry name" value="VCA0040-like"/>
</dbReference>
<feature type="transmembrane region" description="Helical" evidence="2">
    <location>
        <begin position="306"/>
        <end position="326"/>
    </location>
</feature>
<evidence type="ECO:0000313" key="3">
    <source>
        <dbReference type="EMBL" id="AWH93169.1"/>
    </source>
</evidence>
<keyword evidence="2" id="KW-0472">Membrane</keyword>
<feature type="transmembrane region" description="Helical" evidence="2">
    <location>
        <begin position="170"/>
        <end position="189"/>
    </location>
</feature>
<dbReference type="PANTHER" id="PTHR37308">
    <property type="entry name" value="INTEGRAL MEMBRANE PROTEIN"/>
    <property type="match status" value="1"/>
</dbReference>
<organism evidence="3 4">
    <name type="scientific">Dietzia lutea</name>
    <dbReference type="NCBI Taxonomy" id="546160"/>
    <lineage>
        <taxon>Bacteria</taxon>
        <taxon>Bacillati</taxon>
        <taxon>Actinomycetota</taxon>
        <taxon>Actinomycetes</taxon>
        <taxon>Mycobacteriales</taxon>
        <taxon>Dietziaceae</taxon>
        <taxon>Dietzia</taxon>
    </lineage>
</organism>
<feature type="transmembrane region" description="Helical" evidence="2">
    <location>
        <begin position="110"/>
        <end position="131"/>
    </location>
</feature>
<dbReference type="Proteomes" id="UP000244928">
    <property type="component" value="Chromosome"/>
</dbReference>
<keyword evidence="2" id="KW-1133">Transmembrane helix</keyword>
<feature type="region of interest" description="Disordered" evidence="1">
    <location>
        <begin position="1"/>
        <end position="41"/>
    </location>
</feature>
<keyword evidence="4" id="KW-1185">Reference proteome</keyword>
<proteinExistence type="predicted"/>
<reference evidence="3 4" key="1">
    <citation type="submission" date="2016-04" db="EMBL/GenBank/DDBJ databases">
        <title>Complete genome sequence of Dietzia lutea YIM 80766T, a strain isolated from desert soil in Egypt.</title>
        <authorList>
            <person name="Zhao J."/>
            <person name="Hu B."/>
            <person name="Geng S."/>
            <person name="Nie Y."/>
            <person name="Tang Y."/>
        </authorList>
    </citation>
    <scope>NUCLEOTIDE SEQUENCE [LARGE SCALE GENOMIC DNA]</scope>
    <source>
        <strain evidence="3 4">YIM 80766</strain>
    </source>
</reference>
<dbReference type="EMBL" id="CP015449">
    <property type="protein sequence ID" value="AWH93169.1"/>
    <property type="molecule type" value="Genomic_DNA"/>
</dbReference>
<accession>A0A2S1RA49</accession>
<evidence type="ECO:0000256" key="2">
    <source>
        <dbReference type="SAM" id="Phobius"/>
    </source>
</evidence>
<dbReference type="Pfam" id="PF04018">
    <property type="entry name" value="VCA0040-like"/>
    <property type="match status" value="1"/>
</dbReference>
<protein>
    <submittedName>
        <fullName evidence="3">DUF368 domain-containing protein</fullName>
    </submittedName>
</protein>
<dbReference type="AlphaFoldDB" id="A0A2S1RA49"/>
<dbReference type="PANTHER" id="PTHR37308:SF1">
    <property type="entry name" value="POLYPRENYL-PHOSPHATE TRANSPORTER"/>
    <property type="match status" value="1"/>
</dbReference>
<keyword evidence="2" id="KW-0812">Transmembrane</keyword>
<evidence type="ECO:0000313" key="4">
    <source>
        <dbReference type="Proteomes" id="UP000244928"/>
    </source>
</evidence>
<feature type="transmembrane region" description="Helical" evidence="2">
    <location>
        <begin position="143"/>
        <end position="164"/>
    </location>
</feature>
<sequence>MAADPSTPAHARRDPVGPGHDPVDDADLDPRSPLPTRPGPLGMVGNAVRGALIGMAELVPGVSGGTVALVTGVYPRLLDSGAHVVDGLRSAALGPERRARTRAAFRHVDWWLLLPLAVGMLAMVFTLAGVLKGFVEGSPEIARGLFLGMVAASIAVPLGMAGATPGGRNWVLGLVFVLGAVFAFVLSGLPSGSISDPSYLLVFVAAAVAICALVLPGVSGSYLLLAMGLYAPTLGAVDERNFAYLGVFALGALVGISLFVKVLDRLLEDFRKPTLVAMAGLMLGSLRALWPWQTEEADVLAPGSDWPAVLAAVAAGVAVVLIVLAAERAFAGKTATTGPAVTIDQATTDQAADSTSDSNRR</sequence>